<keyword evidence="3" id="KW-1185">Reference proteome</keyword>
<dbReference type="AlphaFoldDB" id="A0A4Z2GXJ3"/>
<gene>
    <name evidence="2" type="ORF">EYF80_031491</name>
</gene>
<reference evidence="2 3" key="1">
    <citation type="submission" date="2019-03" db="EMBL/GenBank/DDBJ databases">
        <title>First draft genome of Liparis tanakae, snailfish: a comprehensive survey of snailfish specific genes.</title>
        <authorList>
            <person name="Kim W."/>
            <person name="Song I."/>
            <person name="Jeong J.-H."/>
            <person name="Kim D."/>
            <person name="Kim S."/>
            <person name="Ryu S."/>
            <person name="Song J.Y."/>
            <person name="Lee S.K."/>
        </authorList>
    </citation>
    <scope>NUCLEOTIDE SEQUENCE [LARGE SCALE GENOMIC DNA]</scope>
    <source>
        <tissue evidence="2">Muscle</tissue>
    </source>
</reference>
<feature type="region of interest" description="Disordered" evidence="1">
    <location>
        <begin position="260"/>
        <end position="279"/>
    </location>
</feature>
<feature type="compositionally biased region" description="Low complexity" evidence="1">
    <location>
        <begin position="260"/>
        <end position="272"/>
    </location>
</feature>
<dbReference type="EMBL" id="SRLO01000383">
    <property type="protein sequence ID" value="TNN58308.1"/>
    <property type="molecule type" value="Genomic_DNA"/>
</dbReference>
<proteinExistence type="predicted"/>
<organism evidence="2 3">
    <name type="scientific">Liparis tanakae</name>
    <name type="common">Tanaka's snailfish</name>
    <dbReference type="NCBI Taxonomy" id="230148"/>
    <lineage>
        <taxon>Eukaryota</taxon>
        <taxon>Metazoa</taxon>
        <taxon>Chordata</taxon>
        <taxon>Craniata</taxon>
        <taxon>Vertebrata</taxon>
        <taxon>Euteleostomi</taxon>
        <taxon>Actinopterygii</taxon>
        <taxon>Neopterygii</taxon>
        <taxon>Teleostei</taxon>
        <taxon>Neoteleostei</taxon>
        <taxon>Acanthomorphata</taxon>
        <taxon>Eupercaria</taxon>
        <taxon>Perciformes</taxon>
        <taxon>Cottioidei</taxon>
        <taxon>Cottales</taxon>
        <taxon>Liparidae</taxon>
        <taxon>Liparis</taxon>
    </lineage>
</organism>
<protein>
    <submittedName>
        <fullName evidence="2">Uncharacterized protein</fullName>
    </submittedName>
</protein>
<dbReference type="Proteomes" id="UP000314294">
    <property type="component" value="Unassembled WGS sequence"/>
</dbReference>
<evidence type="ECO:0000256" key="1">
    <source>
        <dbReference type="SAM" id="MobiDB-lite"/>
    </source>
</evidence>
<evidence type="ECO:0000313" key="3">
    <source>
        <dbReference type="Proteomes" id="UP000314294"/>
    </source>
</evidence>
<sequence length="279" mass="30664">MSPNTGGTGWRFCWSWLERHWVAGSEEAVGAGEVEGRMEAASSTRGEEAWMTYNDLCPVEDNKKREHFVASCPRNKEELLSSSISHSGIFPQLEEKVAEETGDPSGVNPRASAGEYDTLISSGMGRGVSRRCGRKEMKLRVFGLAWVLHPNGRRRVAGWHPVIPLTIRSPLKLVCFNPVRVLELVFFILVWVLVSSATRLLQPCLGPVLHGCRWGLYPVVSNSISSGSSWSGLLFFFHWCRMGPGYDMTLLGGIVGGRSCSSSAPGSSASSAFRRRDIC</sequence>
<accession>A0A4Z2GXJ3</accession>
<evidence type="ECO:0000313" key="2">
    <source>
        <dbReference type="EMBL" id="TNN58308.1"/>
    </source>
</evidence>
<name>A0A4Z2GXJ3_9TELE</name>
<comment type="caution">
    <text evidence="2">The sequence shown here is derived from an EMBL/GenBank/DDBJ whole genome shotgun (WGS) entry which is preliminary data.</text>
</comment>